<sequence>MFTKPIGISEPLSTTENVDASESSRTRHYDSNHKYRFHWSAGKEQPSEYSGATQNPQDIIQTLGSLTLDKRNAPSSTIAPAPVTAAAGNAPIPSASVFKTKRRKITELLDQSKTSTIQNWDFLYSELAQQLCSQLDIGLFIHQWAESAKWFLTTAVCKEKYNAWIESNKMIESLVEQLKTWYPKMKEGFNKLTSTDSKSHFLLANYRQMQQVAQDTQSPRILEGLEKRKQLLENLEKLMKSKTVSEAKTDESQASASQPREKQSLPYQPIMNRVEKFIKNEWKADDLLTPYPHIGNLTDAEILMQLFIQHMDDILFPTALFSNKHYLQIPLSKANDLKFLQKSFDDIAIVCVTNQDTEPQDKNNDRYFFFFGHLVETCTCNVTWFKTTKTPFLPYYFLIFDLALVEKSPFKRLASTITTTDKKAVGTWYVQPGNSNVFYCIALLAFFIHRVLKGHLDGINLQQNPFLKTVLSYNFFNVFY</sequence>
<dbReference type="Proteomes" id="UP000023152">
    <property type="component" value="Unassembled WGS sequence"/>
</dbReference>
<proteinExistence type="predicted"/>
<evidence type="ECO:0000256" key="1">
    <source>
        <dbReference type="SAM" id="MobiDB-lite"/>
    </source>
</evidence>
<feature type="compositionally biased region" description="Basic and acidic residues" evidence="1">
    <location>
        <begin position="242"/>
        <end position="251"/>
    </location>
</feature>
<comment type="caution">
    <text evidence="2">The sequence shown here is derived from an EMBL/GenBank/DDBJ whole genome shotgun (WGS) entry which is preliminary data.</text>
</comment>
<gene>
    <name evidence="2" type="ORF">RFI_25196</name>
</gene>
<accession>X6MGK2</accession>
<dbReference type="EMBL" id="ASPP01021653">
    <property type="protein sequence ID" value="ETO12180.1"/>
    <property type="molecule type" value="Genomic_DNA"/>
</dbReference>
<evidence type="ECO:0000313" key="3">
    <source>
        <dbReference type="Proteomes" id="UP000023152"/>
    </source>
</evidence>
<feature type="compositionally biased region" description="Polar residues" evidence="1">
    <location>
        <begin position="11"/>
        <end position="21"/>
    </location>
</feature>
<evidence type="ECO:0000313" key="2">
    <source>
        <dbReference type="EMBL" id="ETO12180.1"/>
    </source>
</evidence>
<dbReference type="AlphaFoldDB" id="X6MGK2"/>
<feature type="region of interest" description="Disordered" evidence="1">
    <location>
        <begin position="242"/>
        <end position="265"/>
    </location>
</feature>
<feature type="region of interest" description="Disordered" evidence="1">
    <location>
        <begin position="1"/>
        <end position="29"/>
    </location>
</feature>
<keyword evidence="3" id="KW-1185">Reference proteome</keyword>
<name>X6MGK2_RETFI</name>
<organism evidence="2 3">
    <name type="scientific">Reticulomyxa filosa</name>
    <dbReference type="NCBI Taxonomy" id="46433"/>
    <lineage>
        <taxon>Eukaryota</taxon>
        <taxon>Sar</taxon>
        <taxon>Rhizaria</taxon>
        <taxon>Retaria</taxon>
        <taxon>Foraminifera</taxon>
        <taxon>Monothalamids</taxon>
        <taxon>Reticulomyxidae</taxon>
        <taxon>Reticulomyxa</taxon>
    </lineage>
</organism>
<reference evidence="2 3" key="1">
    <citation type="journal article" date="2013" name="Curr. Biol.">
        <title>The Genome of the Foraminiferan Reticulomyxa filosa.</title>
        <authorList>
            <person name="Glockner G."/>
            <person name="Hulsmann N."/>
            <person name="Schleicher M."/>
            <person name="Noegel A.A."/>
            <person name="Eichinger L."/>
            <person name="Gallinger C."/>
            <person name="Pawlowski J."/>
            <person name="Sierra R."/>
            <person name="Euteneuer U."/>
            <person name="Pillet L."/>
            <person name="Moustafa A."/>
            <person name="Platzer M."/>
            <person name="Groth M."/>
            <person name="Szafranski K."/>
            <person name="Schliwa M."/>
        </authorList>
    </citation>
    <scope>NUCLEOTIDE SEQUENCE [LARGE SCALE GENOMIC DNA]</scope>
</reference>
<protein>
    <submittedName>
        <fullName evidence="2">Uncharacterized protein</fullName>
    </submittedName>
</protein>